<comment type="caution">
    <text evidence="2">The sequence shown here is derived from an EMBL/GenBank/DDBJ whole genome shotgun (WGS) entry which is preliminary data.</text>
</comment>
<feature type="region of interest" description="Disordered" evidence="1">
    <location>
        <begin position="1"/>
        <end position="27"/>
    </location>
</feature>
<evidence type="ECO:0000313" key="2">
    <source>
        <dbReference type="EMBL" id="KIP52852.1"/>
    </source>
</evidence>
<evidence type="ECO:0000313" key="3">
    <source>
        <dbReference type="Proteomes" id="UP000032120"/>
    </source>
</evidence>
<accession>A0A0D0IP54</accession>
<feature type="compositionally biased region" description="Basic residues" evidence="1">
    <location>
        <begin position="12"/>
        <end position="27"/>
    </location>
</feature>
<evidence type="ECO:0000256" key="1">
    <source>
        <dbReference type="SAM" id="MobiDB-lite"/>
    </source>
</evidence>
<keyword evidence="3" id="KW-1185">Reference proteome</keyword>
<dbReference type="AlphaFoldDB" id="A0A0D0IP54"/>
<proteinExistence type="predicted"/>
<dbReference type="EMBL" id="JXSQ01000006">
    <property type="protein sequence ID" value="KIP52852.1"/>
    <property type="molecule type" value="Genomic_DNA"/>
</dbReference>
<sequence>MGPLAPGATARRGSRFHRRSGDRHHRAASTLVRAVAQRRTRRRTAEGAIVCHGGGRLARRAGVAARAYPIHSLVLP</sequence>
<reference evidence="2 3" key="1">
    <citation type="submission" date="2015-01" db="EMBL/GenBank/DDBJ databases">
        <title>Draft genome sequence of Leucobacter komagatae strain VKM ST2845.</title>
        <authorList>
            <person name="Karlyshev A.V."/>
            <person name="Kudryashova E.B."/>
        </authorList>
    </citation>
    <scope>NUCLEOTIDE SEQUENCE [LARGE SCALE GENOMIC DNA]</scope>
    <source>
        <strain evidence="2 3">VKM ST2845</strain>
    </source>
</reference>
<dbReference type="Proteomes" id="UP000032120">
    <property type="component" value="Unassembled WGS sequence"/>
</dbReference>
<organism evidence="2 3">
    <name type="scientific">Leucobacter komagatae</name>
    <dbReference type="NCBI Taxonomy" id="55969"/>
    <lineage>
        <taxon>Bacteria</taxon>
        <taxon>Bacillati</taxon>
        <taxon>Actinomycetota</taxon>
        <taxon>Actinomycetes</taxon>
        <taxon>Micrococcales</taxon>
        <taxon>Microbacteriaceae</taxon>
        <taxon>Leucobacter</taxon>
    </lineage>
</organism>
<protein>
    <submittedName>
        <fullName evidence="2">Uncharacterized protein</fullName>
    </submittedName>
</protein>
<name>A0A0D0IP54_9MICO</name>
<gene>
    <name evidence="2" type="ORF">SD72_06530</name>
</gene>